<dbReference type="RefSeq" id="WP_048876190.1">
    <property type="nucleotide sequence ID" value="NZ_CP012511.1"/>
</dbReference>
<evidence type="ECO:0000313" key="2">
    <source>
        <dbReference type="EMBL" id="ALB24498.1"/>
    </source>
</evidence>
<feature type="domain" description="Polymerase beta nucleotidyltransferase" evidence="1">
    <location>
        <begin position="13"/>
        <end position="97"/>
    </location>
</feature>
<keyword evidence="2" id="KW-0614">Plasmid</keyword>
<proteinExistence type="predicted"/>
<dbReference type="Gene3D" id="3.30.460.10">
    <property type="entry name" value="Beta Polymerase, domain 2"/>
    <property type="match status" value="1"/>
</dbReference>
<geneLocation type="plasmid" evidence="2 3">
    <name>pPSB1-3</name>
</geneLocation>
<dbReference type="Pfam" id="PF18765">
    <property type="entry name" value="Polbeta"/>
    <property type="match status" value="1"/>
</dbReference>
<dbReference type="GO" id="GO:0016740">
    <property type="term" value="F:transferase activity"/>
    <property type="evidence" value="ECO:0007669"/>
    <property type="project" value="UniProtKB-KW"/>
</dbReference>
<dbReference type="InterPro" id="IPR043519">
    <property type="entry name" value="NT_sf"/>
</dbReference>
<dbReference type="InterPro" id="IPR041633">
    <property type="entry name" value="Polbeta"/>
</dbReference>
<dbReference type="SUPFAM" id="SSF81301">
    <property type="entry name" value="Nucleotidyltransferase"/>
    <property type="match status" value="1"/>
</dbReference>
<evidence type="ECO:0000259" key="1">
    <source>
        <dbReference type="Pfam" id="PF18765"/>
    </source>
</evidence>
<evidence type="ECO:0000313" key="3">
    <source>
        <dbReference type="Proteomes" id="UP000029558"/>
    </source>
</evidence>
<sequence length="109" mass="12149">MIDHGISERSMKSLSKLIKNYPSISQVLLYGSRAKGTYYPHSDIDLCLVGEISFLNLSRIKADFIDSDIPLEVDLCVYSEITNEALKRSIDLDGIQLGTVAKNLDLSRV</sequence>
<organism evidence="2 3">
    <name type="scientific">Piscirickettsia salmonis</name>
    <dbReference type="NCBI Taxonomy" id="1238"/>
    <lineage>
        <taxon>Bacteria</taxon>
        <taxon>Pseudomonadati</taxon>
        <taxon>Pseudomonadota</taxon>
        <taxon>Gammaproteobacteria</taxon>
        <taxon>Thiotrichales</taxon>
        <taxon>Piscirickettsiaceae</taxon>
        <taxon>Piscirickettsia</taxon>
    </lineage>
</organism>
<dbReference type="EMBL" id="CP012511">
    <property type="protein sequence ID" value="ALB24498.1"/>
    <property type="molecule type" value="Genomic_DNA"/>
</dbReference>
<dbReference type="AlphaFoldDB" id="A0AAC8ZQ32"/>
<dbReference type="Proteomes" id="UP000029558">
    <property type="component" value="Plasmid pPSB1-3"/>
</dbReference>
<gene>
    <name evidence="2" type="ORF">KU39_3p36</name>
</gene>
<keyword evidence="2" id="KW-0808">Transferase</keyword>
<reference evidence="2 3" key="1">
    <citation type="journal article" date="2014" name="Genome Announc.">
        <title>Comparative Genome Analysis of Two Isolates of the Fish Pathogen Piscirickettsia salmonis from Different Hosts Reveals Major Differences in Virulence-Associated Secretion Systems.</title>
        <authorList>
            <person name="Bohle H."/>
            <person name="Henriquez P."/>
            <person name="Grothusen H."/>
            <person name="Navas E."/>
            <person name="Sandoval A."/>
            <person name="Bustamante F."/>
            <person name="Bustos P."/>
            <person name="Mancilla M."/>
        </authorList>
    </citation>
    <scope>NUCLEOTIDE SEQUENCE [LARGE SCALE GENOMIC DNA]</scope>
    <source>
        <strain evidence="3">B1-32597</strain>
    </source>
</reference>
<name>A0AAC8ZQ32_PISSA</name>
<accession>A0AAC8ZQ32</accession>
<protein>
    <submittedName>
        <fullName evidence="2">Polymerase, nucleotidyl transferase</fullName>
    </submittedName>
</protein>
<dbReference type="CDD" id="cd05403">
    <property type="entry name" value="NT_KNTase_like"/>
    <property type="match status" value="1"/>
</dbReference>